<organism evidence="2">
    <name type="scientific">Lygus hesperus</name>
    <name type="common">Western plant bug</name>
    <dbReference type="NCBI Taxonomy" id="30085"/>
    <lineage>
        <taxon>Eukaryota</taxon>
        <taxon>Metazoa</taxon>
        <taxon>Ecdysozoa</taxon>
        <taxon>Arthropoda</taxon>
        <taxon>Hexapoda</taxon>
        <taxon>Insecta</taxon>
        <taxon>Pterygota</taxon>
        <taxon>Neoptera</taxon>
        <taxon>Paraneoptera</taxon>
        <taxon>Hemiptera</taxon>
        <taxon>Heteroptera</taxon>
        <taxon>Panheteroptera</taxon>
        <taxon>Cimicomorpha</taxon>
        <taxon>Miridae</taxon>
        <taxon>Mirini</taxon>
        <taxon>Lygus</taxon>
    </lineage>
</organism>
<accession>A0A0A9YPW6</accession>
<protein>
    <submittedName>
        <fullName evidence="2">Zinc finger MYM-type protein 1</fullName>
    </submittedName>
</protein>
<gene>
    <name evidence="2" type="primary">ZMYM1_2</name>
    <name evidence="2" type="ORF">CM83_84807</name>
</gene>
<feature type="region of interest" description="Disordered" evidence="1">
    <location>
        <begin position="1"/>
        <end position="34"/>
    </location>
</feature>
<proteinExistence type="predicted"/>
<dbReference type="PANTHER" id="PTHR45749:SF21">
    <property type="entry name" value="DUF4371 DOMAIN-CONTAINING PROTEIN"/>
    <property type="match status" value="1"/>
</dbReference>
<sequence>ESQNDEHEEDPLMPVEQEEEDPLKMPADDHESQCETKFQIEPLISNVAQIRTQDPQSTGLSLPKTEFSLIGSELPLVDPLRPEANIFSETPIKQEESDPLEIASDGHDSQCETNLRIQSSTSLAAQSRTKDSQSSGSEPELSLVPIRQVTGTFSETSSFPPEKRLEIPAMHSKNQDLSSERFPIEAGPSEILTNLNTKVCLTTPKPSITCLLNNILTKPRQSLIDSTKLDAMKNSTLSLEHVCCAINTLLIHKFTGGEWSDEQKLQIIFKDGRPIPKFKGVNTDYLKIRWLSGCRKMKKYVCWYCLLFSTEGVWSIGCDDKNFTKEAEEHGVSATHSENEVRFFNWKKGNRQHWKQIDSLFSRLLTTEFLLWDDAERTNLLKGGKPYPTFKETQKYLKKLPYNRGAVCRPAEHFECFKTISWLTGCFVINSTFCWPCLLFSPACAKLGIPLYKDRGSTEFEPLETGAKEHEKHKLHLKAYLRLRVREQELKETTDLPTVPYERMMKNRMFMKFFIETVCTRKKQISNHVKTNEEYQTISRLISSYNESLKAFLSDFAPTLTGVNHELPGTVLSSIAHVLITEIKKQVHDSKYISCIIDSTSLLNRVFQVIIRYVDTKGEVQERFVALLRIKHRNDFNPVALIKKINSILIDKLDAKEKVIGFTYDGAFLEPNDIIKFNKHMRTNYPKAKFFHYRAHSWNVLVQQTLAQLQYCTDFIRDLAQLAQFLSKELSIMDEQSPNSWDLADNFVGKLRQHFGKVVTFLDKMVFQSEMLKVKSVNLAKYFQEFLRPLHTRFLVVLIAKIYEIIEPLSKELENEWAPGGDGLIVADAHKCIVKMNELLAEFEDLYQIACDLLPPTQSCGSYQIPKSKLWTQCSAIVEHVTKFIRNRDVETEKDYFRANQLLTRQATSTDRDSWKDKMNIAWWPLEPIDHENLIAQLDFLRNDQHFSVNAINRSFIKLLYENNMEDVTPELYVFLQFVYTIPMKVTDDRSGNFGAVERMKKYVQSNRSVEFSGALMWMERDLLSCLQEKNKFYETVIDHLANGPQAVGILAELKTTRVGKAE</sequence>
<name>A0A0A9YPW6_LYGHE</name>
<reference evidence="2" key="1">
    <citation type="journal article" date="2014" name="PLoS ONE">
        <title>Transcriptome-Based Identification of ABC Transporters in the Western Tarnished Plant Bug Lygus hesperus.</title>
        <authorList>
            <person name="Hull J.J."/>
            <person name="Chaney K."/>
            <person name="Geib S.M."/>
            <person name="Fabrick J.A."/>
            <person name="Brent C.S."/>
            <person name="Walsh D."/>
            <person name="Lavine L.C."/>
        </authorList>
    </citation>
    <scope>NUCLEOTIDE SEQUENCE</scope>
</reference>
<feature type="compositionally biased region" description="Polar residues" evidence="1">
    <location>
        <begin position="111"/>
        <end position="137"/>
    </location>
</feature>
<evidence type="ECO:0000256" key="1">
    <source>
        <dbReference type="SAM" id="MobiDB-lite"/>
    </source>
</evidence>
<reference evidence="2" key="2">
    <citation type="submission" date="2014-07" db="EMBL/GenBank/DDBJ databases">
        <authorList>
            <person name="Hull J."/>
        </authorList>
    </citation>
    <scope>NUCLEOTIDE SEQUENCE</scope>
</reference>
<feature type="compositionally biased region" description="Basic and acidic residues" evidence="1">
    <location>
        <begin position="22"/>
        <end position="34"/>
    </location>
</feature>
<evidence type="ECO:0000313" key="2">
    <source>
        <dbReference type="EMBL" id="JAG33666.1"/>
    </source>
</evidence>
<dbReference type="PANTHER" id="PTHR45749">
    <property type="match status" value="1"/>
</dbReference>
<dbReference type="EMBL" id="GBHO01009938">
    <property type="protein sequence ID" value="JAG33666.1"/>
    <property type="molecule type" value="Transcribed_RNA"/>
</dbReference>
<dbReference type="AlphaFoldDB" id="A0A0A9YPW6"/>
<feature type="region of interest" description="Disordered" evidence="1">
    <location>
        <begin position="88"/>
        <end position="143"/>
    </location>
</feature>
<feature type="compositionally biased region" description="Acidic residues" evidence="1">
    <location>
        <begin position="1"/>
        <end position="21"/>
    </location>
</feature>
<feature type="non-terminal residue" evidence="2">
    <location>
        <position position="1"/>
    </location>
</feature>